<accession>A0A9Q0F6F1</accession>
<comment type="caution">
    <text evidence="4">The sequence shown here is derived from an EMBL/GenBank/DDBJ whole genome shotgun (WGS) entry which is preliminary data.</text>
</comment>
<dbReference type="NCBIfam" id="TIGR00756">
    <property type="entry name" value="PPR"/>
    <property type="match status" value="12"/>
</dbReference>
<evidence type="ECO:0008006" key="6">
    <source>
        <dbReference type="Google" id="ProtNLM"/>
    </source>
</evidence>
<comment type="similarity">
    <text evidence="1">Belongs to the PPR family. P subfamily.</text>
</comment>
<dbReference type="InterPro" id="IPR011990">
    <property type="entry name" value="TPR-like_helical_dom_sf"/>
</dbReference>
<feature type="repeat" description="PPR" evidence="3">
    <location>
        <begin position="916"/>
        <end position="950"/>
    </location>
</feature>
<dbReference type="PANTHER" id="PTHR47938">
    <property type="entry name" value="RESPIRATORY COMPLEX I CHAPERONE (CIA84), PUTATIVE (AFU_ORTHOLOGUE AFUA_2G06020)-RELATED"/>
    <property type="match status" value="1"/>
</dbReference>
<feature type="repeat" description="PPR" evidence="3">
    <location>
        <begin position="881"/>
        <end position="915"/>
    </location>
</feature>
<feature type="repeat" description="PPR" evidence="3">
    <location>
        <begin position="391"/>
        <end position="425"/>
    </location>
</feature>
<dbReference type="OrthoDB" id="185373at2759"/>
<feature type="repeat" description="PPR" evidence="3">
    <location>
        <begin position="740"/>
        <end position="776"/>
    </location>
</feature>
<organism evidence="4 5">
    <name type="scientific">Turnera subulata</name>
    <dbReference type="NCBI Taxonomy" id="218843"/>
    <lineage>
        <taxon>Eukaryota</taxon>
        <taxon>Viridiplantae</taxon>
        <taxon>Streptophyta</taxon>
        <taxon>Embryophyta</taxon>
        <taxon>Tracheophyta</taxon>
        <taxon>Spermatophyta</taxon>
        <taxon>Magnoliopsida</taxon>
        <taxon>eudicotyledons</taxon>
        <taxon>Gunneridae</taxon>
        <taxon>Pentapetalae</taxon>
        <taxon>rosids</taxon>
        <taxon>fabids</taxon>
        <taxon>Malpighiales</taxon>
        <taxon>Passifloraceae</taxon>
        <taxon>Turnera</taxon>
    </lineage>
</organism>
<evidence type="ECO:0000313" key="4">
    <source>
        <dbReference type="EMBL" id="KAJ4825773.1"/>
    </source>
</evidence>
<evidence type="ECO:0000256" key="2">
    <source>
        <dbReference type="ARBA" id="ARBA00022737"/>
    </source>
</evidence>
<dbReference type="EMBL" id="JAKUCV010006808">
    <property type="protein sequence ID" value="KAJ4825773.1"/>
    <property type="molecule type" value="Genomic_DNA"/>
</dbReference>
<reference evidence="4" key="1">
    <citation type="submission" date="2022-02" db="EMBL/GenBank/DDBJ databases">
        <authorList>
            <person name="Henning P.M."/>
            <person name="McCubbin A.G."/>
            <person name="Shore J.S."/>
        </authorList>
    </citation>
    <scope>NUCLEOTIDE SEQUENCE</scope>
    <source>
        <strain evidence="4">F60SS</strain>
        <tissue evidence="4">Leaves</tissue>
    </source>
</reference>
<feature type="repeat" description="PPR" evidence="3">
    <location>
        <begin position="705"/>
        <end position="739"/>
    </location>
</feature>
<dbReference type="SUPFAM" id="SSF48452">
    <property type="entry name" value="TPR-like"/>
    <property type="match status" value="1"/>
</dbReference>
<evidence type="ECO:0000256" key="1">
    <source>
        <dbReference type="ARBA" id="ARBA00007626"/>
    </source>
</evidence>
<dbReference type="PROSITE" id="PS51375">
    <property type="entry name" value="PPR"/>
    <property type="match status" value="11"/>
</dbReference>
<evidence type="ECO:0000313" key="5">
    <source>
        <dbReference type="Proteomes" id="UP001141552"/>
    </source>
</evidence>
<feature type="repeat" description="PPR" evidence="3">
    <location>
        <begin position="219"/>
        <end position="253"/>
    </location>
</feature>
<evidence type="ECO:0000256" key="3">
    <source>
        <dbReference type="PROSITE-ProRule" id="PRU00708"/>
    </source>
</evidence>
<feature type="repeat" description="PPR" evidence="3">
    <location>
        <begin position="846"/>
        <end position="880"/>
    </location>
</feature>
<proteinExistence type="inferred from homology"/>
<dbReference type="PANTHER" id="PTHR47938:SF47">
    <property type="entry name" value="ADR149WP"/>
    <property type="match status" value="1"/>
</dbReference>
<gene>
    <name evidence="4" type="ORF">Tsubulata_015912</name>
</gene>
<dbReference type="Pfam" id="PF01535">
    <property type="entry name" value="PPR"/>
    <property type="match status" value="9"/>
</dbReference>
<dbReference type="Gene3D" id="1.25.40.10">
    <property type="entry name" value="Tetratricopeptide repeat domain"/>
    <property type="match status" value="6"/>
</dbReference>
<dbReference type="AlphaFoldDB" id="A0A9Q0F6F1"/>
<feature type="repeat" description="PPR" evidence="3">
    <location>
        <begin position="951"/>
        <end position="985"/>
    </location>
</feature>
<feature type="repeat" description="PPR" evidence="3">
    <location>
        <begin position="254"/>
        <end position="288"/>
    </location>
</feature>
<keyword evidence="5" id="KW-1185">Reference proteome</keyword>
<feature type="repeat" description="PPR" evidence="3">
    <location>
        <begin position="461"/>
        <end position="495"/>
    </location>
</feature>
<keyword evidence="2" id="KW-0677">Repeat</keyword>
<sequence length="1022" mass="116425">MRHLTKPQFMLSIPNKIKLCNSEVYLNHHLWLSTKLSPQKTTTHQPNSKDQSDTNALNSLFKEITHILGAVHVIPDKTLSAFALPQVSSKLCPPPVCVNAEPNVGLQETPPNDDDVDVSATVCEITAIVRAKDNAVPMEERLEKLQLPLQPDIVEKVLERCFKVPHLGFRFFNWVRLNYRSCHTTNIYNALLYIAGEAKQFGVVDGLVDEMKNISIQMDTKTWTILISHYGKAKMIGRALLLFEEMKKSGCEPDVEVYNLMISSLCNANKPELALEFYKDALQRDMRLDLSLNKLLMNCVARLGDVGAIHLVADGMIGSIPERDVRIIMLESFCMAGRIREALELIRDLNNREIPLGYEFFETLVRGLCRADKIADALEIVDIMKRKELVDEKIYGIVINGYLRRRVLPKALNLFQNMNESGLVPTTSTYTELMQYLFRMNEYQKGCELYNEMLERGLKIDSVAVMAVVAGHVRHNHISEAWQVFNGMEDQGIKPSRKSCIIFIKELCRVLQTDEILKVLWKMQASDMFIGDEIFNWVISCMDKKGEMENIKKVKQMQRISRLHSTENEKHINDIYGAVESNAKPSEQRRTESCAAMPLPKAYSVQDLQEVCRLVSSSQDWCAIQEELERCTITFTPDLVVEVLHNCSIHGNVALHFFSWVGKQNGYCHTTEAYNMALKISGHGKDFKHMRSLFYEMRRKGCVITPDTWAIMIMQYGRTGLTEIALKIFREMKGSDCTPTYSTYKHLILCLCGRKGRKVDEAIKIFQEMIRVGHIPDKELAETYIHCLCEAGKLLEARMCIESLCKVGFKISFSHSLYIRALCRVGKLEEALSLADDAGAVKSEVDQYTYGSIVHGLLRKGRVEEALARMDSMKQAGINPNVHVYTSLIVHFFKEKQAEKALGIFEKMQQEGCKPTIVTYSALIRGYMNVGKDSDAWNIFRRLKLDGPPPDFQTYSMFISCLCRANKSEEALQLLPDMLENGIVPSTVNFRTVFFGLNRQGKHDLAHTVLQNKWSLIKQRKL</sequence>
<dbReference type="GO" id="GO:0003729">
    <property type="term" value="F:mRNA binding"/>
    <property type="evidence" value="ECO:0007669"/>
    <property type="project" value="TreeGrafter"/>
</dbReference>
<name>A0A9Q0F6F1_9ROSI</name>
<reference evidence="4" key="2">
    <citation type="journal article" date="2023" name="Plants (Basel)">
        <title>Annotation of the Turnera subulata (Passifloraceae) Draft Genome Reveals the S-Locus Evolved after the Divergence of Turneroideae from Passifloroideae in a Stepwise Manner.</title>
        <authorList>
            <person name="Henning P.M."/>
            <person name="Roalson E.H."/>
            <person name="Mir W."/>
            <person name="McCubbin A.G."/>
            <person name="Shore J.S."/>
        </authorList>
    </citation>
    <scope>NUCLEOTIDE SEQUENCE</scope>
    <source>
        <strain evidence="4">F60SS</strain>
    </source>
</reference>
<dbReference type="Pfam" id="PF13041">
    <property type="entry name" value="PPR_2"/>
    <property type="match status" value="3"/>
</dbReference>
<feature type="repeat" description="PPR" evidence="3">
    <location>
        <begin position="426"/>
        <end position="460"/>
    </location>
</feature>
<protein>
    <recommendedName>
        <fullName evidence="6">Pentacotripeptide-repeat region of PRORP domain-containing protein</fullName>
    </recommendedName>
</protein>
<dbReference type="Pfam" id="PF12854">
    <property type="entry name" value="PPR_1"/>
    <property type="match status" value="1"/>
</dbReference>
<dbReference type="Proteomes" id="UP001141552">
    <property type="component" value="Unassembled WGS sequence"/>
</dbReference>
<dbReference type="InterPro" id="IPR002885">
    <property type="entry name" value="PPR_rpt"/>
</dbReference>